<feature type="transmembrane region" description="Helical" evidence="5">
    <location>
        <begin position="226"/>
        <end position="242"/>
    </location>
</feature>
<feature type="transmembrane region" description="Helical" evidence="5">
    <location>
        <begin position="165"/>
        <end position="186"/>
    </location>
</feature>
<keyword evidence="4 5" id="KW-0472">Membrane</keyword>
<evidence type="ECO:0000256" key="4">
    <source>
        <dbReference type="ARBA" id="ARBA00023136"/>
    </source>
</evidence>
<dbReference type="RefSeq" id="WP_140233315.1">
    <property type="nucleotide sequence ID" value="NZ_CP041036.1"/>
</dbReference>
<dbReference type="GO" id="GO:0016020">
    <property type="term" value="C:membrane"/>
    <property type="evidence" value="ECO:0007669"/>
    <property type="project" value="UniProtKB-SubCell"/>
</dbReference>
<proteinExistence type="predicted"/>
<evidence type="ECO:0000313" key="7">
    <source>
        <dbReference type="Proteomes" id="UP000319809"/>
    </source>
</evidence>
<name>A0A4Y5YBI8_9GAMM</name>
<dbReference type="PANTHER" id="PTHR11040:SF44">
    <property type="entry name" value="PROTEIN ZNTC-RELATED"/>
    <property type="match status" value="1"/>
</dbReference>
<feature type="transmembrane region" description="Helical" evidence="5">
    <location>
        <begin position="69"/>
        <end position="89"/>
    </location>
</feature>
<organism evidence="6 7">
    <name type="scientific">Shewanella polaris</name>
    <dbReference type="NCBI Taxonomy" id="2588449"/>
    <lineage>
        <taxon>Bacteria</taxon>
        <taxon>Pseudomonadati</taxon>
        <taxon>Pseudomonadota</taxon>
        <taxon>Gammaproteobacteria</taxon>
        <taxon>Alteromonadales</taxon>
        <taxon>Shewanellaceae</taxon>
        <taxon>Shewanella</taxon>
    </lineage>
</organism>
<dbReference type="EMBL" id="CP041036">
    <property type="protein sequence ID" value="QDE30054.1"/>
    <property type="molecule type" value="Genomic_DNA"/>
</dbReference>
<dbReference type="Proteomes" id="UP000319809">
    <property type="component" value="Chromosome"/>
</dbReference>
<feature type="transmembrane region" description="Helical" evidence="5">
    <location>
        <begin position="6"/>
        <end position="26"/>
    </location>
</feature>
<keyword evidence="3 5" id="KW-1133">Transmembrane helix</keyword>
<feature type="transmembrane region" description="Helical" evidence="5">
    <location>
        <begin position="192"/>
        <end position="214"/>
    </location>
</feature>
<dbReference type="InterPro" id="IPR003689">
    <property type="entry name" value="ZIP"/>
</dbReference>
<keyword evidence="7" id="KW-1185">Reference proteome</keyword>
<protein>
    <submittedName>
        <fullName evidence="6">ZIP family metal transporter</fullName>
    </submittedName>
</protein>
<sequence>MENTFWTALATSSLAAVVTTVGIYTVRKYVDWGQRNITYFMCFAAGVLISASFLHIIPKSLSMNPNAAPYLLVGFFGLHLFNRFVTAFVCQKDPEKEQYGIGLVPMVGIGFHSFIDGFIYSIAFTVSIFTGFLATAGMVLHEFPEGIITYLLLVKGGFSERKAVILSFFAAALTTPVGMLVSFPLINQIDKPMLGALLSLSAGALIYVGATHLLPKAEQEHKKYSFVALGGGILVAIIIVLSKG</sequence>
<dbReference type="PANTHER" id="PTHR11040">
    <property type="entry name" value="ZINC/IRON TRANSPORTER"/>
    <property type="match status" value="1"/>
</dbReference>
<gene>
    <name evidence="6" type="ORF">FH971_03135</name>
</gene>
<dbReference type="Pfam" id="PF02535">
    <property type="entry name" value="Zip"/>
    <property type="match status" value="1"/>
</dbReference>
<feature type="transmembrane region" description="Helical" evidence="5">
    <location>
        <begin position="128"/>
        <end position="153"/>
    </location>
</feature>
<keyword evidence="2 5" id="KW-0812">Transmembrane</keyword>
<evidence type="ECO:0000256" key="3">
    <source>
        <dbReference type="ARBA" id="ARBA00022989"/>
    </source>
</evidence>
<comment type="subcellular location">
    <subcellularLocation>
        <location evidence="1">Membrane</location>
        <topology evidence="1">Multi-pass membrane protein</topology>
    </subcellularLocation>
</comment>
<evidence type="ECO:0000313" key="6">
    <source>
        <dbReference type="EMBL" id="QDE30054.1"/>
    </source>
</evidence>
<dbReference type="GO" id="GO:0005385">
    <property type="term" value="F:zinc ion transmembrane transporter activity"/>
    <property type="evidence" value="ECO:0007669"/>
    <property type="project" value="TreeGrafter"/>
</dbReference>
<evidence type="ECO:0000256" key="5">
    <source>
        <dbReference type="SAM" id="Phobius"/>
    </source>
</evidence>
<evidence type="ECO:0000256" key="1">
    <source>
        <dbReference type="ARBA" id="ARBA00004141"/>
    </source>
</evidence>
<dbReference type="KEGG" id="spol:FH971_03135"/>
<reference evidence="6 7" key="1">
    <citation type="submission" date="2019-06" db="EMBL/GenBank/DDBJ databases">
        <title>The genome of Shewanella sp. SM1901.</title>
        <authorList>
            <person name="Cha Q."/>
        </authorList>
    </citation>
    <scope>NUCLEOTIDE SEQUENCE [LARGE SCALE GENOMIC DNA]</scope>
    <source>
        <strain evidence="6 7">SM1901</strain>
    </source>
</reference>
<dbReference type="AlphaFoldDB" id="A0A4Y5YBI8"/>
<feature type="transmembrane region" description="Helical" evidence="5">
    <location>
        <begin position="38"/>
        <end position="57"/>
    </location>
</feature>
<accession>A0A4Y5YBI8</accession>
<evidence type="ECO:0000256" key="2">
    <source>
        <dbReference type="ARBA" id="ARBA00022692"/>
    </source>
</evidence>